<dbReference type="FunFam" id="1.10.1040.10:FF:000017">
    <property type="entry name" value="2-dehydropantoate 2-reductase"/>
    <property type="match status" value="1"/>
</dbReference>
<feature type="compositionally biased region" description="Acidic residues" evidence="1">
    <location>
        <begin position="513"/>
        <end position="523"/>
    </location>
</feature>
<reference evidence="4" key="1">
    <citation type="journal article" date="2023" name="Mol. Phylogenet. Evol.">
        <title>Genome-scale phylogeny and comparative genomics of the fungal order Sordariales.</title>
        <authorList>
            <person name="Hensen N."/>
            <person name="Bonometti L."/>
            <person name="Westerberg I."/>
            <person name="Brannstrom I.O."/>
            <person name="Guillou S."/>
            <person name="Cros-Aarteil S."/>
            <person name="Calhoun S."/>
            <person name="Haridas S."/>
            <person name="Kuo A."/>
            <person name="Mondo S."/>
            <person name="Pangilinan J."/>
            <person name="Riley R."/>
            <person name="LaButti K."/>
            <person name="Andreopoulos B."/>
            <person name="Lipzen A."/>
            <person name="Chen C."/>
            <person name="Yan M."/>
            <person name="Daum C."/>
            <person name="Ng V."/>
            <person name="Clum A."/>
            <person name="Steindorff A."/>
            <person name="Ohm R.A."/>
            <person name="Martin F."/>
            <person name="Silar P."/>
            <person name="Natvig D.O."/>
            <person name="Lalanne C."/>
            <person name="Gautier V."/>
            <person name="Ament-Velasquez S.L."/>
            <person name="Kruys A."/>
            <person name="Hutchinson M.I."/>
            <person name="Powell A.J."/>
            <person name="Barry K."/>
            <person name="Miller A.N."/>
            <person name="Grigoriev I.V."/>
            <person name="Debuchy R."/>
            <person name="Gladieux P."/>
            <person name="Hiltunen Thoren M."/>
            <person name="Johannesson H."/>
        </authorList>
    </citation>
    <scope>NUCLEOTIDE SEQUENCE</scope>
    <source>
        <strain evidence="4">SMH4131-1</strain>
    </source>
</reference>
<dbReference type="FunFam" id="3.40.50.720:FF:000424">
    <property type="entry name" value="Meiotically up-regulated gene 72 protein"/>
    <property type="match status" value="1"/>
</dbReference>
<feature type="domain" description="Ketopantoate reductase C-terminal" evidence="3">
    <location>
        <begin position="199"/>
        <end position="321"/>
    </location>
</feature>
<dbReference type="InterPro" id="IPR051402">
    <property type="entry name" value="KPR-Related"/>
</dbReference>
<gene>
    <name evidence="4" type="ORF">B0T19DRAFT_16271</name>
</gene>
<dbReference type="SUPFAM" id="SSF48179">
    <property type="entry name" value="6-phosphogluconate dehydrogenase C-terminal domain-like"/>
    <property type="match status" value="1"/>
</dbReference>
<evidence type="ECO:0000259" key="3">
    <source>
        <dbReference type="Pfam" id="PF08546"/>
    </source>
</evidence>
<dbReference type="GO" id="GO:0005737">
    <property type="term" value="C:cytoplasm"/>
    <property type="evidence" value="ECO:0007669"/>
    <property type="project" value="TreeGrafter"/>
</dbReference>
<dbReference type="InterPro" id="IPR013752">
    <property type="entry name" value="KPA_reductase"/>
</dbReference>
<feature type="compositionally biased region" description="Low complexity" evidence="1">
    <location>
        <begin position="335"/>
        <end position="347"/>
    </location>
</feature>
<reference evidence="4" key="2">
    <citation type="submission" date="2023-06" db="EMBL/GenBank/DDBJ databases">
        <authorList>
            <consortium name="Lawrence Berkeley National Laboratory"/>
            <person name="Haridas S."/>
            <person name="Hensen N."/>
            <person name="Bonometti L."/>
            <person name="Westerberg I."/>
            <person name="Brannstrom I.O."/>
            <person name="Guillou S."/>
            <person name="Cros-Aarteil S."/>
            <person name="Calhoun S."/>
            <person name="Kuo A."/>
            <person name="Mondo S."/>
            <person name="Pangilinan J."/>
            <person name="Riley R."/>
            <person name="Labutti K."/>
            <person name="Andreopoulos B."/>
            <person name="Lipzen A."/>
            <person name="Chen C."/>
            <person name="Yanf M."/>
            <person name="Daum C."/>
            <person name="Ng V."/>
            <person name="Clum A."/>
            <person name="Steindorff A."/>
            <person name="Ohm R."/>
            <person name="Martin F."/>
            <person name="Silar P."/>
            <person name="Natvig D."/>
            <person name="Lalanne C."/>
            <person name="Gautier V."/>
            <person name="Ament-Velasquez S.L."/>
            <person name="Kruys A."/>
            <person name="Hutchinson M.I."/>
            <person name="Powell A.J."/>
            <person name="Barry K."/>
            <person name="Miller A.N."/>
            <person name="Grigoriev I.V."/>
            <person name="Debuchy R."/>
            <person name="Gladieux P."/>
            <person name="Thoren M.H."/>
            <person name="Johannesson H."/>
        </authorList>
    </citation>
    <scope>NUCLEOTIDE SEQUENCE</scope>
    <source>
        <strain evidence="4">SMH4131-1</strain>
    </source>
</reference>
<dbReference type="EMBL" id="JAUEPO010000001">
    <property type="protein sequence ID" value="KAK3335715.1"/>
    <property type="molecule type" value="Genomic_DNA"/>
</dbReference>
<dbReference type="Pfam" id="PF02558">
    <property type="entry name" value="ApbA"/>
    <property type="match status" value="1"/>
</dbReference>
<feature type="compositionally biased region" description="Low complexity" evidence="1">
    <location>
        <begin position="644"/>
        <end position="672"/>
    </location>
</feature>
<feature type="compositionally biased region" description="Low complexity" evidence="1">
    <location>
        <begin position="404"/>
        <end position="413"/>
    </location>
</feature>
<dbReference type="InterPro" id="IPR013328">
    <property type="entry name" value="6PGD_dom2"/>
</dbReference>
<dbReference type="PANTHER" id="PTHR21708">
    <property type="entry name" value="PROBABLE 2-DEHYDROPANTOATE 2-REDUCTASE"/>
    <property type="match status" value="1"/>
</dbReference>
<feature type="compositionally biased region" description="Low complexity" evidence="1">
    <location>
        <begin position="759"/>
        <end position="768"/>
    </location>
</feature>
<dbReference type="Gene3D" id="1.10.1040.10">
    <property type="entry name" value="N-(1-d-carboxylethyl)-l-norvaline Dehydrogenase, domain 2"/>
    <property type="match status" value="1"/>
</dbReference>
<feature type="compositionally biased region" description="Polar residues" evidence="1">
    <location>
        <begin position="673"/>
        <end position="683"/>
    </location>
</feature>
<feature type="region of interest" description="Disordered" evidence="1">
    <location>
        <begin position="641"/>
        <end position="795"/>
    </location>
</feature>
<feature type="compositionally biased region" description="Low complexity" evidence="1">
    <location>
        <begin position="699"/>
        <end position="710"/>
    </location>
</feature>
<evidence type="ECO:0000313" key="5">
    <source>
        <dbReference type="Proteomes" id="UP001286456"/>
    </source>
</evidence>
<dbReference type="PANTHER" id="PTHR21708:SF25">
    <property type="entry name" value="PROTEIN PAM1-RELATED"/>
    <property type="match status" value="1"/>
</dbReference>
<dbReference type="Gene3D" id="3.40.50.720">
    <property type="entry name" value="NAD(P)-binding Rossmann-like Domain"/>
    <property type="match status" value="1"/>
</dbReference>
<evidence type="ECO:0000313" key="4">
    <source>
        <dbReference type="EMBL" id="KAK3335715.1"/>
    </source>
</evidence>
<dbReference type="AlphaFoldDB" id="A0AAE0J2Z5"/>
<comment type="caution">
    <text evidence="4">The sequence shown here is derived from an EMBL/GenBank/DDBJ whole genome shotgun (WGS) entry which is preliminary data.</text>
</comment>
<dbReference type="InterPro" id="IPR013332">
    <property type="entry name" value="KPR_N"/>
</dbReference>
<feature type="region of interest" description="Disordered" evidence="1">
    <location>
        <begin position="475"/>
        <end position="586"/>
    </location>
</feature>
<name>A0AAE0J2Z5_9PEZI</name>
<feature type="region of interest" description="Disordered" evidence="1">
    <location>
        <begin position="332"/>
        <end position="456"/>
    </location>
</feature>
<keyword evidence="5" id="KW-1185">Reference proteome</keyword>
<dbReference type="InterPro" id="IPR008927">
    <property type="entry name" value="6-PGluconate_DH-like_C_sf"/>
</dbReference>
<accession>A0AAE0J2Z5</accession>
<evidence type="ECO:0000259" key="2">
    <source>
        <dbReference type="Pfam" id="PF02558"/>
    </source>
</evidence>
<protein>
    <submittedName>
        <fullName evidence="4">2-dehydropantoate 2-reductase-like protein</fullName>
    </submittedName>
</protein>
<proteinExistence type="predicted"/>
<organism evidence="4 5">
    <name type="scientific">Cercophora scortea</name>
    <dbReference type="NCBI Taxonomy" id="314031"/>
    <lineage>
        <taxon>Eukaryota</taxon>
        <taxon>Fungi</taxon>
        <taxon>Dikarya</taxon>
        <taxon>Ascomycota</taxon>
        <taxon>Pezizomycotina</taxon>
        <taxon>Sordariomycetes</taxon>
        <taxon>Sordariomycetidae</taxon>
        <taxon>Sordariales</taxon>
        <taxon>Lasiosphaeriaceae</taxon>
        <taxon>Cercophora</taxon>
    </lineage>
</organism>
<evidence type="ECO:0000256" key="1">
    <source>
        <dbReference type="SAM" id="MobiDB-lite"/>
    </source>
</evidence>
<feature type="compositionally biased region" description="Pro residues" evidence="1">
    <location>
        <begin position="486"/>
        <end position="503"/>
    </location>
</feature>
<feature type="domain" description="Ketopantoate reductase N-terminal" evidence="2">
    <location>
        <begin position="10"/>
        <end position="166"/>
    </location>
</feature>
<dbReference type="Proteomes" id="UP001286456">
    <property type="component" value="Unassembled WGS sequence"/>
</dbReference>
<sequence>MSDNELMNVVTVGGNPVSAFLSWRLQATNACDVTLVWKTGFEHVSQYGISFKSPVFGNERFKPRNVVRAPEDAAISKDHAFDYVILCIKALPDVYDLPSVIDSVVTPQHTCILVNTTHSLGLEAAIEERFPTNVVLSLVCGADLSQLGGSEFEHKGSTEVWVGPANKNSNIPASIQEDMAQALAMTLSTGQVDCKVSSNIRQQQYERVIGSIAFHPLTVIFDTPSYAALLDKVGVPKLVSDIIDELLALAEAQGCKFPPEFKQSTIDEFSRSTVDNMMWQDYSARRPMEVETYLGSPIRLSLEMQVPVPRIETLYAILHNLNIVNRNKPKMEAVPVPGQPGSPSGTPSPLPRMSAQGQPRSVSNGMPNGNGMPPPRPRPRGASQLGPGPGMRRPPPMNGGPPNGYGRPPNGMPTSRQPSRRGSMEGADLEEFSHLVVYDDMPPSGEPGFPMPQPQELLLRERELQLRQRELALREQELRLRRGAPGPGPPPGFRRGPPPPGPAPSIRNNGTVYDDEDEDDDYFDPGSTPGASMIDPDNFDMMSVTSKKNRKAPTAASQVRKNPERDTQGPRGGGVGRFRPSFGRNRTSQVINGMPGLHENILDDPLMGFTSNRYGAVDRGMMHAESRANSLTAARLDELQYTQGPPTGMNGHGPPMGMNGHGPPMGMNGNMPRRSSQSPGNPYSPSIRGGGNGRPSPPNGYNNGPPMNGRPSPPDGMRQPIPRYPPGQGNSVAPQQVEQHAGVSALQPPKTKNVRSLTGSASASAGSGDSTHLDSEPSAHSSQSSLGPRPPIGVR</sequence>
<feature type="compositionally biased region" description="Polar residues" evidence="1">
    <location>
        <begin position="728"/>
        <end position="738"/>
    </location>
</feature>
<dbReference type="Pfam" id="PF08546">
    <property type="entry name" value="ApbA_C"/>
    <property type="match status" value="1"/>
</dbReference>